<accession>D3PF05</accession>
<proteinExistence type="predicted"/>
<reference evidence="1 2" key="1">
    <citation type="journal article" date="2010" name="DNA Res.">
        <title>Bacterial lifestyle in a deep-sea hydrothermal vent chimney revealed by the genome sequence of the thermophilic bacterium Deferribacter desulfuricans SSM1.</title>
        <authorList>
            <person name="Takaki Y."/>
            <person name="Shimamura S."/>
            <person name="Nakagawa S."/>
            <person name="Fukuhara Y."/>
            <person name="Horikawa H."/>
            <person name="Ankai A."/>
            <person name="Harada T."/>
            <person name="Hosoyama A."/>
            <person name="Oguchi A."/>
            <person name="Fukui S."/>
            <person name="Fujita N."/>
            <person name="Takami H."/>
            <person name="Takai K."/>
        </authorList>
    </citation>
    <scope>NUCLEOTIDE SEQUENCE [LARGE SCALE GENOMIC DNA]</scope>
    <source>
        <strain evidence="2">DSM 14783 / JCM 11476 / NBRC 101012 / SSM1</strain>
        <plasmid evidence="2">Plasmid megaplasmid pDF308</plasmid>
    </source>
</reference>
<name>D3PF05_DEFDS</name>
<protein>
    <submittedName>
        <fullName evidence="1">Uncharacterized protein</fullName>
    </submittedName>
</protein>
<dbReference type="KEGG" id="ddf:DEFDS_P177"/>
<dbReference type="AlphaFoldDB" id="D3PF05"/>
<dbReference type="RefSeq" id="WP_013009013.1">
    <property type="nucleotide sequence ID" value="NC_013940.1"/>
</dbReference>
<evidence type="ECO:0000313" key="1">
    <source>
        <dbReference type="EMBL" id="BAI81797.1"/>
    </source>
</evidence>
<keyword evidence="1" id="KW-0614">Plasmid</keyword>
<gene>
    <name evidence="1" type="ordered locus">DEFDS_P177</name>
</gene>
<sequence length="167" mass="19738">MNVNQLKKKYIKILKDENIYYLSYDELAEVSEISKNTLIAWMNRGKFKEGDDYVKLGKKGNKRSKKGKVLFKKEILLKIDNMKNTWGVEYSMKPNNIAEQIIRKGKEDFLTYEELADILRVTVSTVRKWMVQGKFKTGRDYIKLGSAKKSKVLFKREILDRIDKIFR</sequence>
<dbReference type="EMBL" id="AP011530">
    <property type="protein sequence ID" value="BAI81797.1"/>
    <property type="molecule type" value="Genomic_DNA"/>
</dbReference>
<dbReference type="Proteomes" id="UP000001520">
    <property type="component" value="Plasmid megaplasmid pDF308"/>
</dbReference>
<keyword evidence="2" id="KW-1185">Reference proteome</keyword>
<dbReference type="HOGENOM" id="CLU_1591800_0_0_0"/>
<geneLocation type="plasmid" evidence="1 2">
    <name>megaplasmid pDF308</name>
</geneLocation>
<evidence type="ECO:0000313" key="2">
    <source>
        <dbReference type="Proteomes" id="UP000001520"/>
    </source>
</evidence>
<organism evidence="1 2">
    <name type="scientific">Deferribacter desulfuricans (strain DSM 14783 / JCM 11476 / NBRC 101012 / SSM1)</name>
    <dbReference type="NCBI Taxonomy" id="639282"/>
    <lineage>
        <taxon>Bacteria</taxon>
        <taxon>Pseudomonadati</taxon>
        <taxon>Deferribacterota</taxon>
        <taxon>Deferribacteres</taxon>
        <taxon>Deferribacterales</taxon>
        <taxon>Deferribacteraceae</taxon>
        <taxon>Deferribacter</taxon>
    </lineage>
</organism>